<feature type="compositionally biased region" description="Basic and acidic residues" evidence="2">
    <location>
        <begin position="1"/>
        <end position="12"/>
    </location>
</feature>
<evidence type="ECO:0000256" key="2">
    <source>
        <dbReference type="SAM" id="MobiDB-lite"/>
    </source>
</evidence>
<dbReference type="InterPro" id="IPR041522">
    <property type="entry name" value="CdaR_GGDEF"/>
</dbReference>
<evidence type="ECO:0000259" key="4">
    <source>
        <dbReference type="Pfam" id="PF17853"/>
    </source>
</evidence>
<feature type="domain" description="PucR C-terminal helix-turn-helix" evidence="3">
    <location>
        <begin position="388"/>
        <end position="446"/>
    </location>
</feature>
<feature type="region of interest" description="Disordered" evidence="2">
    <location>
        <begin position="1"/>
        <end position="35"/>
    </location>
</feature>
<name>A0ABT6THA5_9BACL</name>
<reference evidence="5" key="1">
    <citation type="submission" date="2023-04" db="EMBL/GenBank/DDBJ databases">
        <title>Comparative genomic analysis of Cohnella hashimotonis sp. nov., isolated from the International Space Station.</title>
        <authorList>
            <person name="Venkateswaran K."/>
            <person name="Simpson A."/>
        </authorList>
    </citation>
    <scope>NUCLEOTIDE SEQUENCE</scope>
    <source>
        <strain evidence="5">F6_2S_P_1</strain>
    </source>
</reference>
<dbReference type="Gene3D" id="1.10.10.2840">
    <property type="entry name" value="PucR C-terminal helix-turn-helix domain"/>
    <property type="match status" value="1"/>
</dbReference>
<accession>A0ABT6THA5</accession>
<dbReference type="InterPro" id="IPR051448">
    <property type="entry name" value="CdaR-like_regulators"/>
</dbReference>
<dbReference type="RefSeq" id="WP_282912782.1">
    <property type="nucleotide sequence ID" value="NZ_JAGRPV010000001.1"/>
</dbReference>
<dbReference type="Pfam" id="PF13556">
    <property type="entry name" value="HTH_30"/>
    <property type="match status" value="1"/>
</dbReference>
<gene>
    <name evidence="5" type="ORF">KB449_10145</name>
</gene>
<proteinExistence type="inferred from homology"/>
<evidence type="ECO:0000313" key="5">
    <source>
        <dbReference type="EMBL" id="MDI4645324.1"/>
    </source>
</evidence>
<dbReference type="InterPro" id="IPR025736">
    <property type="entry name" value="PucR_C-HTH_dom"/>
</dbReference>
<dbReference type="EMBL" id="JAGRPV010000001">
    <property type="protein sequence ID" value="MDI4645324.1"/>
    <property type="molecule type" value="Genomic_DNA"/>
</dbReference>
<dbReference type="Pfam" id="PF17853">
    <property type="entry name" value="GGDEF_2"/>
    <property type="match status" value="1"/>
</dbReference>
<feature type="domain" description="CdaR GGDEF-like" evidence="4">
    <location>
        <begin position="205"/>
        <end position="333"/>
    </location>
</feature>
<dbReference type="PANTHER" id="PTHR33744">
    <property type="entry name" value="CARBOHYDRATE DIACID REGULATOR"/>
    <property type="match status" value="1"/>
</dbReference>
<dbReference type="Proteomes" id="UP001161691">
    <property type="component" value="Unassembled WGS sequence"/>
</dbReference>
<dbReference type="InterPro" id="IPR042070">
    <property type="entry name" value="PucR_C-HTH_sf"/>
</dbReference>
<comment type="similarity">
    <text evidence="1">Belongs to the CdaR family.</text>
</comment>
<evidence type="ECO:0000313" key="6">
    <source>
        <dbReference type="Proteomes" id="UP001161691"/>
    </source>
</evidence>
<comment type="caution">
    <text evidence="5">The sequence shown here is derived from an EMBL/GenBank/DDBJ whole genome shotgun (WGS) entry which is preliminary data.</text>
</comment>
<dbReference type="PANTHER" id="PTHR33744:SF7">
    <property type="entry name" value="PUCR FAMILY TRANSCRIPTIONAL REGULATOR"/>
    <property type="match status" value="1"/>
</dbReference>
<sequence length="454" mass="49632">MSRNDANPESRSKRMSFPITGPKDELSAKLADERTAPDRQYADEYSHLAELNSSLARVSRLLLNGGSLEQALDAMEESLGNPIAVFRSRDGEWRSGGLEATAAAQVAAFVGREAGTADASGFIGTGNGRRAYVHWIARRGDNPSAIALFEQDRSIAALDLQILARLSAFFDLEMANIDAVREVEGKYLELFLQDWLAGKIVSERDWTVRAEVCGCEIKRAGRLYAALVGLPEAGGEAGDAKLAELSRLLRTGRRMPGRELLAAVYGGDLVLILSEKEEEGPESAETTTEAKLLELLGELRAELGAPAMRLFAGRPVAKPELLPASLSQAKRAKQVAEVCGLAGDVVPYDDLGVYALLYLIPGGEEREQFLRRYMAPLQQADRKGGGRLAETLEMFFRCNGNIKLTSERLYAHYNTIVYRLDKIQSILGVSLDDPEDRLQLQLSLKLGQLSPGSY</sequence>
<evidence type="ECO:0000256" key="1">
    <source>
        <dbReference type="ARBA" id="ARBA00006754"/>
    </source>
</evidence>
<evidence type="ECO:0000259" key="3">
    <source>
        <dbReference type="Pfam" id="PF13556"/>
    </source>
</evidence>
<feature type="compositionally biased region" description="Basic and acidic residues" evidence="2">
    <location>
        <begin position="22"/>
        <end position="35"/>
    </location>
</feature>
<keyword evidence="6" id="KW-1185">Reference proteome</keyword>
<organism evidence="5 6">
    <name type="scientific">Cohnella hashimotonis</name>
    <dbReference type="NCBI Taxonomy" id="2826895"/>
    <lineage>
        <taxon>Bacteria</taxon>
        <taxon>Bacillati</taxon>
        <taxon>Bacillota</taxon>
        <taxon>Bacilli</taxon>
        <taxon>Bacillales</taxon>
        <taxon>Paenibacillaceae</taxon>
        <taxon>Cohnella</taxon>
    </lineage>
</organism>
<protein>
    <submittedName>
        <fullName evidence="5">Helix-turn-helix domain-containing protein</fullName>
    </submittedName>
</protein>